<organism evidence="3 4">
    <name type="scientific">Hohenbuehelia grisea</name>
    <dbReference type="NCBI Taxonomy" id="104357"/>
    <lineage>
        <taxon>Eukaryota</taxon>
        <taxon>Fungi</taxon>
        <taxon>Dikarya</taxon>
        <taxon>Basidiomycota</taxon>
        <taxon>Agaricomycotina</taxon>
        <taxon>Agaricomycetes</taxon>
        <taxon>Agaricomycetidae</taxon>
        <taxon>Agaricales</taxon>
        <taxon>Pleurotineae</taxon>
        <taxon>Pleurotaceae</taxon>
        <taxon>Hohenbuehelia</taxon>
    </lineage>
</organism>
<dbReference type="EMBL" id="JASNQZ010000014">
    <property type="protein sequence ID" value="KAL0948102.1"/>
    <property type="molecule type" value="Genomic_DNA"/>
</dbReference>
<keyword evidence="2" id="KW-1133">Transmembrane helix</keyword>
<evidence type="ECO:0000313" key="4">
    <source>
        <dbReference type="Proteomes" id="UP001556367"/>
    </source>
</evidence>
<feature type="compositionally biased region" description="Basic residues" evidence="1">
    <location>
        <begin position="10"/>
        <end position="21"/>
    </location>
</feature>
<keyword evidence="4" id="KW-1185">Reference proteome</keyword>
<feature type="transmembrane region" description="Helical" evidence="2">
    <location>
        <begin position="49"/>
        <end position="70"/>
    </location>
</feature>
<dbReference type="Proteomes" id="UP001556367">
    <property type="component" value="Unassembled WGS sequence"/>
</dbReference>
<feature type="compositionally biased region" description="Low complexity" evidence="1">
    <location>
        <begin position="22"/>
        <end position="37"/>
    </location>
</feature>
<feature type="region of interest" description="Disordered" evidence="1">
    <location>
        <begin position="1"/>
        <end position="40"/>
    </location>
</feature>
<sequence length="252" mass="27063">MAPQSSNPGIHRHIAINRHRTTATATSTAPSATASAPDGSFTNGSNRPVLIFFGAVVAFLAIWYGLHLLTSKLARDDEKKEIQEEGEAKAREKAHAKAVLGKAFEDDDKEYLEYCRQLEERRKSAILRHNLRHLILPSLLSSTPEPSISPKDLEAGLATPSSCASIPDSETQKAPLPRLIQPYLVGPSAKGLGCTEFAIDCAFAWARSRLRDALGVSPFGLTASLSLPMITDESAALAIVLNTSMSSPAGFL</sequence>
<evidence type="ECO:0000256" key="1">
    <source>
        <dbReference type="SAM" id="MobiDB-lite"/>
    </source>
</evidence>
<protein>
    <submittedName>
        <fullName evidence="3">Uncharacterized protein</fullName>
    </submittedName>
</protein>
<proteinExistence type="predicted"/>
<keyword evidence="2" id="KW-0472">Membrane</keyword>
<accession>A0ABR3IXM9</accession>
<evidence type="ECO:0000313" key="3">
    <source>
        <dbReference type="EMBL" id="KAL0948102.1"/>
    </source>
</evidence>
<evidence type="ECO:0000256" key="2">
    <source>
        <dbReference type="SAM" id="Phobius"/>
    </source>
</evidence>
<reference evidence="4" key="1">
    <citation type="submission" date="2024-06" db="EMBL/GenBank/DDBJ databases">
        <title>Multi-omics analyses provide insights into the biosynthesis of the anticancer antibiotic pleurotin in Hohenbuehelia grisea.</title>
        <authorList>
            <person name="Weaver J.A."/>
            <person name="Alberti F."/>
        </authorList>
    </citation>
    <scope>NUCLEOTIDE SEQUENCE [LARGE SCALE GENOMIC DNA]</scope>
    <source>
        <strain evidence="4">T-177</strain>
    </source>
</reference>
<name>A0ABR3IXM9_9AGAR</name>
<keyword evidence="2" id="KW-0812">Transmembrane</keyword>
<gene>
    <name evidence="3" type="ORF">HGRIS_010719</name>
</gene>
<comment type="caution">
    <text evidence="3">The sequence shown here is derived from an EMBL/GenBank/DDBJ whole genome shotgun (WGS) entry which is preliminary data.</text>
</comment>